<keyword evidence="10" id="KW-1185">Reference proteome</keyword>
<dbReference type="OrthoDB" id="1024241at2759"/>
<dbReference type="SMART" id="SM00505">
    <property type="entry name" value="Knot1"/>
    <property type="match status" value="1"/>
</dbReference>
<dbReference type="Proteomes" id="UP000029121">
    <property type="component" value="Unassembled WGS sequence"/>
</dbReference>
<keyword evidence="2" id="KW-0964">Secreted</keyword>
<dbReference type="InterPro" id="IPR002061">
    <property type="entry name" value="Scorpion_toxinL/defensin"/>
</dbReference>
<dbReference type="AlphaFoldDB" id="R0HEY7"/>
<dbReference type="Gene3D" id="3.30.30.10">
    <property type="entry name" value="Knottin, scorpion toxin-like"/>
    <property type="match status" value="1"/>
</dbReference>
<evidence type="ECO:0000256" key="5">
    <source>
        <dbReference type="ARBA" id="ARBA00022821"/>
    </source>
</evidence>
<dbReference type="GO" id="GO:0050832">
    <property type="term" value="P:defense response to fungus"/>
    <property type="evidence" value="ECO:0007669"/>
    <property type="project" value="UniProtKB-KW"/>
</dbReference>
<evidence type="ECO:0000256" key="6">
    <source>
        <dbReference type="ARBA" id="ARBA00038027"/>
    </source>
</evidence>
<keyword evidence="4" id="KW-0295">Fungicide</keyword>
<dbReference type="KEGG" id="crb:17890321"/>
<keyword evidence="5" id="KW-0611">Plant defense</keyword>
<protein>
    <recommendedName>
        <fullName evidence="8">Knottins-like domain-containing protein</fullName>
    </recommendedName>
</protein>
<evidence type="ECO:0000313" key="9">
    <source>
        <dbReference type="EMBL" id="EOA28204.1"/>
    </source>
</evidence>
<keyword evidence="3" id="KW-0929">Antimicrobial</keyword>
<dbReference type="EMBL" id="KB870808">
    <property type="protein sequence ID" value="EOA28204.1"/>
    <property type="molecule type" value="Genomic_DNA"/>
</dbReference>
<evidence type="ECO:0000259" key="8">
    <source>
        <dbReference type="SMART" id="SM00505"/>
    </source>
</evidence>
<feature type="signal peptide" evidence="7">
    <location>
        <begin position="1"/>
        <end position="29"/>
    </location>
</feature>
<keyword evidence="7" id="KW-0732">Signal</keyword>
<dbReference type="Pfam" id="PF00537">
    <property type="entry name" value="Toxin_3"/>
    <property type="match status" value="1"/>
</dbReference>
<dbReference type="SUPFAM" id="SSF57095">
    <property type="entry name" value="Scorpion toxin-like"/>
    <property type="match status" value="1"/>
</dbReference>
<evidence type="ECO:0000313" key="10">
    <source>
        <dbReference type="Proteomes" id="UP000029121"/>
    </source>
</evidence>
<evidence type="ECO:0000256" key="1">
    <source>
        <dbReference type="ARBA" id="ARBA00004613"/>
    </source>
</evidence>
<feature type="chain" id="PRO_5004342497" description="Knottins-like domain-containing protein" evidence="7">
    <location>
        <begin position="30"/>
        <end position="98"/>
    </location>
</feature>
<comment type="similarity">
    <text evidence="6">Belongs to the DEFL family. Protease inhibitor I18 (RTI/MTI-2) subfamily.</text>
</comment>
<dbReference type="GO" id="GO:0019871">
    <property type="term" value="F:sodium channel inhibitor activity"/>
    <property type="evidence" value="ECO:0007669"/>
    <property type="project" value="InterPro"/>
</dbReference>
<dbReference type="InterPro" id="IPR036574">
    <property type="entry name" value="Scorpion_toxin-like_sf"/>
</dbReference>
<gene>
    <name evidence="9" type="ORF">CARUB_v10024394mg</name>
</gene>
<evidence type="ECO:0000256" key="3">
    <source>
        <dbReference type="ARBA" id="ARBA00022529"/>
    </source>
</evidence>
<evidence type="ECO:0000256" key="4">
    <source>
        <dbReference type="ARBA" id="ARBA00022577"/>
    </source>
</evidence>
<evidence type="ECO:0000256" key="2">
    <source>
        <dbReference type="ARBA" id="ARBA00022525"/>
    </source>
</evidence>
<dbReference type="GO" id="GO:0005576">
    <property type="term" value="C:extracellular region"/>
    <property type="evidence" value="ECO:0007669"/>
    <property type="project" value="UniProtKB-SubCell"/>
</dbReference>
<dbReference type="STRING" id="81985.R0HEY7"/>
<evidence type="ECO:0000256" key="7">
    <source>
        <dbReference type="SAM" id="SignalP"/>
    </source>
</evidence>
<comment type="subcellular location">
    <subcellularLocation>
        <location evidence="1">Secreted</location>
    </subcellularLocation>
</comment>
<sequence>MAMATKLVSTLAIFSVLVLVISGMTGTEAHDDECLKEYGGDVGFQLCAPRIYPSFCVQRCRSEKGAKGGKCIWGDGVDVKCLCDFCGDEVTEQYIRQV</sequence>
<organism evidence="9 10">
    <name type="scientific">Capsella rubella</name>
    <dbReference type="NCBI Taxonomy" id="81985"/>
    <lineage>
        <taxon>Eukaryota</taxon>
        <taxon>Viridiplantae</taxon>
        <taxon>Streptophyta</taxon>
        <taxon>Embryophyta</taxon>
        <taxon>Tracheophyta</taxon>
        <taxon>Spermatophyta</taxon>
        <taxon>Magnoliopsida</taxon>
        <taxon>eudicotyledons</taxon>
        <taxon>Gunneridae</taxon>
        <taxon>Pentapetalae</taxon>
        <taxon>rosids</taxon>
        <taxon>malvids</taxon>
        <taxon>Brassicales</taxon>
        <taxon>Brassicaceae</taxon>
        <taxon>Camelineae</taxon>
        <taxon>Capsella</taxon>
    </lineage>
</organism>
<proteinExistence type="inferred from homology"/>
<dbReference type="InterPro" id="IPR003614">
    <property type="entry name" value="Knottins"/>
</dbReference>
<name>R0HEY7_9BRAS</name>
<accession>R0HEY7</accession>
<feature type="domain" description="Knottins-like" evidence="8">
    <location>
        <begin position="33"/>
        <end position="86"/>
    </location>
</feature>
<dbReference type="GO" id="GO:0031640">
    <property type="term" value="P:killing of cells of another organism"/>
    <property type="evidence" value="ECO:0007669"/>
    <property type="project" value="UniProtKB-KW"/>
</dbReference>
<reference evidence="10" key="1">
    <citation type="journal article" date="2013" name="Nat. Genet.">
        <title>The Capsella rubella genome and the genomic consequences of rapid mating system evolution.</title>
        <authorList>
            <person name="Slotte T."/>
            <person name="Hazzouri K.M."/>
            <person name="Agren J.A."/>
            <person name="Koenig D."/>
            <person name="Maumus F."/>
            <person name="Guo Y.L."/>
            <person name="Steige K."/>
            <person name="Platts A.E."/>
            <person name="Escobar J.S."/>
            <person name="Newman L.K."/>
            <person name="Wang W."/>
            <person name="Mandakova T."/>
            <person name="Vello E."/>
            <person name="Smith L.M."/>
            <person name="Henz S.R."/>
            <person name="Steffen J."/>
            <person name="Takuno S."/>
            <person name="Brandvain Y."/>
            <person name="Coop G."/>
            <person name="Andolfatto P."/>
            <person name="Hu T.T."/>
            <person name="Blanchette M."/>
            <person name="Clark R.M."/>
            <person name="Quesneville H."/>
            <person name="Nordborg M."/>
            <person name="Gaut B.S."/>
            <person name="Lysak M.A."/>
            <person name="Jenkins J."/>
            <person name="Grimwood J."/>
            <person name="Chapman J."/>
            <person name="Prochnik S."/>
            <person name="Shu S."/>
            <person name="Rokhsar D."/>
            <person name="Schmutz J."/>
            <person name="Weigel D."/>
            <person name="Wright S.I."/>
        </authorList>
    </citation>
    <scope>NUCLEOTIDE SEQUENCE [LARGE SCALE GENOMIC DNA]</scope>
    <source>
        <strain evidence="10">cv. Monte Gargano</strain>
    </source>
</reference>